<evidence type="ECO:0000313" key="2">
    <source>
        <dbReference type="Proteomes" id="UP000075884"/>
    </source>
</evidence>
<sequence length="42" mass="4753">MTPPRHDRPLTGLLLNAKGHKILALPVSFFRLSHGKNQSFKK</sequence>
<dbReference type="EnsemblMetazoa" id="ADIR014412-RA">
    <property type="protein sequence ID" value="ADIR014412-PA"/>
    <property type="gene ID" value="ADIR014412"/>
</dbReference>
<reference evidence="1" key="2">
    <citation type="submission" date="2020-05" db="UniProtKB">
        <authorList>
            <consortium name="EnsemblMetazoa"/>
        </authorList>
    </citation>
    <scope>IDENTIFICATION</scope>
    <source>
        <strain evidence="1">WRAIR2</strain>
    </source>
</reference>
<evidence type="ECO:0000313" key="1">
    <source>
        <dbReference type="EnsemblMetazoa" id="ADIR014412-PA"/>
    </source>
</evidence>
<protein>
    <submittedName>
        <fullName evidence="1">Uncharacterized protein</fullName>
    </submittedName>
</protein>
<dbReference type="AlphaFoldDB" id="A0A182NX15"/>
<proteinExistence type="predicted"/>
<organism evidence="1 2">
    <name type="scientific">Anopheles dirus</name>
    <dbReference type="NCBI Taxonomy" id="7168"/>
    <lineage>
        <taxon>Eukaryota</taxon>
        <taxon>Metazoa</taxon>
        <taxon>Ecdysozoa</taxon>
        <taxon>Arthropoda</taxon>
        <taxon>Hexapoda</taxon>
        <taxon>Insecta</taxon>
        <taxon>Pterygota</taxon>
        <taxon>Neoptera</taxon>
        <taxon>Endopterygota</taxon>
        <taxon>Diptera</taxon>
        <taxon>Nematocera</taxon>
        <taxon>Culicoidea</taxon>
        <taxon>Culicidae</taxon>
        <taxon>Anophelinae</taxon>
        <taxon>Anopheles</taxon>
    </lineage>
</organism>
<dbReference type="VEuPathDB" id="VectorBase:ADIR014412"/>
<dbReference type="Proteomes" id="UP000075884">
    <property type="component" value="Unassembled WGS sequence"/>
</dbReference>
<keyword evidence="2" id="KW-1185">Reference proteome</keyword>
<reference evidence="2" key="1">
    <citation type="submission" date="2013-03" db="EMBL/GenBank/DDBJ databases">
        <title>The Genome Sequence of Anopheles dirus WRAIR2.</title>
        <authorList>
            <consortium name="The Broad Institute Genomics Platform"/>
            <person name="Neafsey D.E."/>
            <person name="Walton C."/>
            <person name="Walker B."/>
            <person name="Young S.K."/>
            <person name="Zeng Q."/>
            <person name="Gargeya S."/>
            <person name="Fitzgerald M."/>
            <person name="Haas B."/>
            <person name="Abouelleil A."/>
            <person name="Allen A.W."/>
            <person name="Alvarado L."/>
            <person name="Arachchi H.M."/>
            <person name="Berlin A.M."/>
            <person name="Chapman S.B."/>
            <person name="Gainer-Dewar J."/>
            <person name="Goldberg J."/>
            <person name="Griggs A."/>
            <person name="Gujja S."/>
            <person name="Hansen M."/>
            <person name="Howarth C."/>
            <person name="Imamovic A."/>
            <person name="Ireland A."/>
            <person name="Larimer J."/>
            <person name="McCowan C."/>
            <person name="Murphy C."/>
            <person name="Pearson M."/>
            <person name="Poon T.W."/>
            <person name="Priest M."/>
            <person name="Roberts A."/>
            <person name="Saif S."/>
            <person name="Shea T."/>
            <person name="Sisk P."/>
            <person name="Sykes S."/>
            <person name="Wortman J."/>
            <person name="Nusbaum C."/>
            <person name="Birren B."/>
        </authorList>
    </citation>
    <scope>NUCLEOTIDE SEQUENCE [LARGE SCALE GENOMIC DNA]</scope>
    <source>
        <strain evidence="2">WRAIR2</strain>
    </source>
</reference>
<accession>A0A182NX15</accession>
<name>A0A182NX15_9DIPT</name>